<proteinExistence type="predicted"/>
<feature type="region of interest" description="Disordered" evidence="1">
    <location>
        <begin position="876"/>
        <end position="922"/>
    </location>
</feature>
<evidence type="ECO:0000313" key="3">
    <source>
        <dbReference type="Proteomes" id="UP001221413"/>
    </source>
</evidence>
<evidence type="ECO:0000256" key="1">
    <source>
        <dbReference type="SAM" id="MobiDB-lite"/>
    </source>
</evidence>
<feature type="region of interest" description="Disordered" evidence="1">
    <location>
        <begin position="716"/>
        <end position="740"/>
    </location>
</feature>
<feature type="compositionally biased region" description="Polar residues" evidence="1">
    <location>
        <begin position="591"/>
        <end position="610"/>
    </location>
</feature>
<dbReference type="AlphaFoldDB" id="A0AAD6NHL0"/>
<accession>A0AAD6NHL0</accession>
<feature type="compositionally biased region" description="Acidic residues" evidence="1">
    <location>
        <begin position="896"/>
        <end position="922"/>
    </location>
</feature>
<sequence>MSSRSTPGGRPVVLTLPCGPPSAASSAYAASEASTETTSTASFASYNSTSTIGASAFDVDLASDQPSHSSLLHQHSPHTAGAPLPLLQLQDGDTLIYLNHPSSKFAPNNVSPPLRVFSSNLTSSNSPVFQQLLAPSMQQRIFNRLIKQKKPQLVGGKLPAGIRFVLDLTPEDEGDKAVEWQEKLWCPDVVLQWKSNLVDESPPLYIYEAQQQLEEFRQAQWGTAKSTGDSHTALEPYTFGRHISTLERLIHILHGIDPLIQTTVDWYTLHCLSVAFGTTDATRDYIARWIFANSLMIESHPSFIWQVAIEAGLATIASDAFAAAVMKYSNDPQEATNIPGALDAAVAFITRVEKEFQDLFGLEWVDQYLPPISPETSPLDYYNFDCFRKALRNYITRQMEFTGGFDGINPKQTTMRSTWLGLQNAIFCGDSSFFSAMSLDQSAWNYLTSATQYWQLWEASSPVGAAAGNDDLWADVRLGAPRRPVASVTQNTAAEDDNAMFAGDIEDAQSEMTSMNDAEIIYTRASNDEMKVDVEHVTENIEAGPSKESVIKPEPASSSFLAKLDDSLASLENKPTDWWTGWREANSNTLSRQTITSQTGFDNQATTRYSTEGGDATEGSYEQPSTPLYPKSDPAVPVWLVRDLAVLSHGQNPAYFWALMHHPQNDITRSPEPRIRCLDCPDMLYFPGPGESLENFKVHLRNHRHLNRVQQRQLQEARQSVSTTNSSGDNLHSRQNDTKPALFDTLQRTIEIPNGMLSILRLCETYLKSKCAEMTARNIVFEPILLEESLACLEESERAFMPLWSGGEAAPNANFSKTAIPNRGVSDSAVDEGMTINISSAGVGSVCTASTFASSESFTELNTLEESEGSGSVISLEDNDDMNSEPSNIALSSAENADDWVMGEDDDDDEIDEFEDDDIYFQ</sequence>
<organism evidence="2 3">
    <name type="scientific">Drechslerella dactyloides</name>
    <name type="common">Nematode-trapping fungus</name>
    <name type="synonym">Arthrobotrys dactyloides</name>
    <dbReference type="NCBI Taxonomy" id="74499"/>
    <lineage>
        <taxon>Eukaryota</taxon>
        <taxon>Fungi</taxon>
        <taxon>Dikarya</taxon>
        <taxon>Ascomycota</taxon>
        <taxon>Pezizomycotina</taxon>
        <taxon>Orbiliomycetes</taxon>
        <taxon>Orbiliales</taxon>
        <taxon>Orbiliaceae</taxon>
        <taxon>Drechslerella</taxon>
    </lineage>
</organism>
<protein>
    <submittedName>
        <fullName evidence="2">Uncharacterized protein</fullName>
    </submittedName>
</protein>
<reference evidence="2" key="1">
    <citation type="submission" date="2023-01" db="EMBL/GenBank/DDBJ databases">
        <title>The chitinases involved in constricting ring structure development in the nematode-trapping fungus Drechslerella dactyloides.</title>
        <authorList>
            <person name="Wang R."/>
            <person name="Zhang L."/>
            <person name="Tang P."/>
            <person name="Li S."/>
            <person name="Liang L."/>
        </authorList>
    </citation>
    <scope>NUCLEOTIDE SEQUENCE</scope>
    <source>
        <strain evidence="2">YMF1.00031</strain>
    </source>
</reference>
<dbReference type="Proteomes" id="UP001221413">
    <property type="component" value="Unassembled WGS sequence"/>
</dbReference>
<dbReference type="EMBL" id="JAQGDS010000012">
    <property type="protein sequence ID" value="KAJ6256883.1"/>
    <property type="molecule type" value="Genomic_DNA"/>
</dbReference>
<feature type="region of interest" description="Disordered" evidence="1">
    <location>
        <begin position="1"/>
        <end position="31"/>
    </location>
</feature>
<gene>
    <name evidence="2" type="ORF">Dda_8753</name>
</gene>
<keyword evidence="3" id="KW-1185">Reference proteome</keyword>
<feature type="compositionally biased region" description="Polar residues" evidence="1">
    <location>
        <begin position="884"/>
        <end position="895"/>
    </location>
</feature>
<feature type="region of interest" description="Disordered" evidence="1">
    <location>
        <begin position="591"/>
        <end position="629"/>
    </location>
</feature>
<feature type="compositionally biased region" description="Polar residues" evidence="1">
    <location>
        <begin position="716"/>
        <end position="730"/>
    </location>
</feature>
<evidence type="ECO:0000313" key="2">
    <source>
        <dbReference type="EMBL" id="KAJ6256883.1"/>
    </source>
</evidence>
<feature type="compositionally biased region" description="Low complexity" evidence="1">
    <location>
        <begin position="22"/>
        <end position="31"/>
    </location>
</feature>
<name>A0AAD6NHL0_DREDA</name>
<comment type="caution">
    <text evidence="2">The sequence shown here is derived from an EMBL/GenBank/DDBJ whole genome shotgun (WGS) entry which is preliminary data.</text>
</comment>